<evidence type="ECO:0000313" key="2">
    <source>
        <dbReference type="Proteomes" id="UP001056120"/>
    </source>
</evidence>
<accession>A0ACB9DG35</accession>
<organism evidence="1 2">
    <name type="scientific">Smallanthus sonchifolius</name>
    <dbReference type="NCBI Taxonomy" id="185202"/>
    <lineage>
        <taxon>Eukaryota</taxon>
        <taxon>Viridiplantae</taxon>
        <taxon>Streptophyta</taxon>
        <taxon>Embryophyta</taxon>
        <taxon>Tracheophyta</taxon>
        <taxon>Spermatophyta</taxon>
        <taxon>Magnoliopsida</taxon>
        <taxon>eudicotyledons</taxon>
        <taxon>Gunneridae</taxon>
        <taxon>Pentapetalae</taxon>
        <taxon>asterids</taxon>
        <taxon>campanulids</taxon>
        <taxon>Asterales</taxon>
        <taxon>Asteraceae</taxon>
        <taxon>Asteroideae</taxon>
        <taxon>Heliantheae alliance</taxon>
        <taxon>Millerieae</taxon>
        <taxon>Smallanthus</taxon>
    </lineage>
</organism>
<dbReference type="Proteomes" id="UP001056120">
    <property type="component" value="Linkage Group LG19"/>
</dbReference>
<gene>
    <name evidence="1" type="ORF">L1987_58501</name>
</gene>
<reference evidence="2" key="1">
    <citation type="journal article" date="2022" name="Mol. Ecol. Resour.">
        <title>The genomes of chicory, endive, great burdock and yacon provide insights into Asteraceae palaeo-polyploidization history and plant inulin production.</title>
        <authorList>
            <person name="Fan W."/>
            <person name="Wang S."/>
            <person name="Wang H."/>
            <person name="Wang A."/>
            <person name="Jiang F."/>
            <person name="Liu H."/>
            <person name="Zhao H."/>
            <person name="Xu D."/>
            <person name="Zhang Y."/>
        </authorList>
    </citation>
    <scope>NUCLEOTIDE SEQUENCE [LARGE SCALE GENOMIC DNA]</scope>
    <source>
        <strain evidence="2">cv. Yunnan</strain>
    </source>
</reference>
<protein>
    <submittedName>
        <fullName evidence="1">Uncharacterized protein</fullName>
    </submittedName>
</protein>
<proteinExistence type="predicted"/>
<keyword evidence="2" id="KW-1185">Reference proteome</keyword>
<evidence type="ECO:0000313" key="1">
    <source>
        <dbReference type="EMBL" id="KAI3745390.1"/>
    </source>
</evidence>
<reference evidence="1 2" key="2">
    <citation type="journal article" date="2022" name="Mol. Ecol. Resour.">
        <title>The genomes of chicory, endive, great burdock and yacon provide insights into Asteraceae paleo-polyploidization history and plant inulin production.</title>
        <authorList>
            <person name="Fan W."/>
            <person name="Wang S."/>
            <person name="Wang H."/>
            <person name="Wang A."/>
            <person name="Jiang F."/>
            <person name="Liu H."/>
            <person name="Zhao H."/>
            <person name="Xu D."/>
            <person name="Zhang Y."/>
        </authorList>
    </citation>
    <scope>NUCLEOTIDE SEQUENCE [LARGE SCALE GENOMIC DNA]</scope>
    <source>
        <strain evidence="2">cv. Yunnan</strain>
        <tissue evidence="1">Leaves</tissue>
    </source>
</reference>
<comment type="caution">
    <text evidence="1">The sequence shown here is derived from an EMBL/GenBank/DDBJ whole genome shotgun (WGS) entry which is preliminary data.</text>
</comment>
<sequence>MKIRLTRAYISPTSDLKIGQKYPGYGGQVDFIRYSIMQSKALETSIVKFLQLVTEGEMVEAAITNSSGNGAPSTDQDRKSYNEPPMITMLNPHHKEYEEKEDDDREVATVTFIDFFDNGLTVNDRVCAYASSSEASSVDVKDVSLELTLG</sequence>
<dbReference type="EMBL" id="CM042036">
    <property type="protein sequence ID" value="KAI3745390.1"/>
    <property type="molecule type" value="Genomic_DNA"/>
</dbReference>
<name>A0ACB9DG35_9ASTR</name>